<proteinExistence type="predicted"/>
<evidence type="ECO:0000313" key="1">
    <source>
        <dbReference type="EMBL" id="QHS92527.1"/>
    </source>
</evidence>
<name>A0A6C0BJH9_9ZZZZ</name>
<dbReference type="EMBL" id="MN739180">
    <property type="protein sequence ID" value="QHS92527.1"/>
    <property type="molecule type" value="Genomic_DNA"/>
</dbReference>
<dbReference type="SUPFAM" id="SSF52799">
    <property type="entry name" value="(Phosphotyrosine protein) phosphatases II"/>
    <property type="match status" value="1"/>
</dbReference>
<sequence length="100" mass="11439">MSGATEILPGLWLGDLICAQEGHFLQDKQIHMLLNCSPSEIESRDPMIQVYQRIPFTPKVEWKVSPQVCQLLDSYCTMLHAQLNQYNILVVVKRAIKTLL</sequence>
<dbReference type="AlphaFoldDB" id="A0A6C0BJH9"/>
<reference evidence="1" key="1">
    <citation type="journal article" date="2020" name="Nature">
        <title>Giant virus diversity and host interactions through global metagenomics.</title>
        <authorList>
            <person name="Schulz F."/>
            <person name="Roux S."/>
            <person name="Paez-Espino D."/>
            <person name="Jungbluth S."/>
            <person name="Walsh D.A."/>
            <person name="Denef V.J."/>
            <person name="McMahon K.D."/>
            <person name="Konstantinidis K.T."/>
            <person name="Eloe-Fadrosh E.A."/>
            <person name="Kyrpides N.C."/>
            <person name="Woyke T."/>
        </authorList>
    </citation>
    <scope>NUCLEOTIDE SEQUENCE</scope>
    <source>
        <strain evidence="1">GVMAG-M-3300014204-73</strain>
    </source>
</reference>
<dbReference type="Gene3D" id="3.90.190.10">
    <property type="entry name" value="Protein tyrosine phosphatase superfamily"/>
    <property type="match status" value="1"/>
</dbReference>
<protein>
    <submittedName>
        <fullName evidence="1">Uncharacterized protein</fullName>
    </submittedName>
</protein>
<dbReference type="InterPro" id="IPR029021">
    <property type="entry name" value="Prot-tyrosine_phosphatase-like"/>
</dbReference>
<accession>A0A6C0BJH9</accession>
<organism evidence="1">
    <name type="scientific">viral metagenome</name>
    <dbReference type="NCBI Taxonomy" id="1070528"/>
    <lineage>
        <taxon>unclassified sequences</taxon>
        <taxon>metagenomes</taxon>
        <taxon>organismal metagenomes</taxon>
    </lineage>
</organism>